<dbReference type="RefSeq" id="WP_179407509.1">
    <property type="nucleotide sequence ID" value="NZ_BMGF01000003.1"/>
</dbReference>
<evidence type="ECO:0000313" key="2">
    <source>
        <dbReference type="EMBL" id="NYH95591.1"/>
    </source>
</evidence>
<proteinExistence type="predicted"/>
<feature type="signal peptide" evidence="1">
    <location>
        <begin position="1"/>
        <end position="19"/>
    </location>
</feature>
<keyword evidence="3" id="KW-1185">Reference proteome</keyword>
<name>A0A7Y9XVX8_9SPHN</name>
<gene>
    <name evidence="2" type="ORF">FHS75_001920</name>
</gene>
<protein>
    <recommendedName>
        <fullName evidence="4">Lipoprotein</fullName>
    </recommendedName>
</protein>
<accession>A0A7Y9XVX8</accession>
<comment type="caution">
    <text evidence="2">The sequence shown here is derived from an EMBL/GenBank/DDBJ whole genome shotgun (WGS) entry which is preliminary data.</text>
</comment>
<dbReference type="Proteomes" id="UP000522081">
    <property type="component" value="Unassembled WGS sequence"/>
</dbReference>
<sequence>MRRDLFAAIALVPLVSACASTGGGVAAPTRPVTVREPAKLPPRAARLQMMPGLENVVGVDADALGRQFGQARLDVWEGDARKLQYSGQACVLDIYLYPVEGYKEPIATYVDARRASDGREVDRAACVAALRGG</sequence>
<dbReference type="PROSITE" id="PS51257">
    <property type="entry name" value="PROKAR_LIPOPROTEIN"/>
    <property type="match status" value="1"/>
</dbReference>
<reference evidence="2 3" key="1">
    <citation type="submission" date="2020-07" db="EMBL/GenBank/DDBJ databases">
        <title>Genomic Encyclopedia of Type Strains, Phase IV (KMG-IV): sequencing the most valuable type-strain genomes for metagenomic binning, comparative biology and taxonomic classification.</title>
        <authorList>
            <person name="Goeker M."/>
        </authorList>
    </citation>
    <scope>NUCLEOTIDE SEQUENCE [LARGE SCALE GENOMIC DNA]</scope>
    <source>
        <strain evidence="2 3">DSM 29043</strain>
    </source>
</reference>
<evidence type="ECO:0000313" key="3">
    <source>
        <dbReference type="Proteomes" id="UP000522081"/>
    </source>
</evidence>
<feature type="chain" id="PRO_5030671448" description="Lipoprotein" evidence="1">
    <location>
        <begin position="20"/>
        <end position="133"/>
    </location>
</feature>
<keyword evidence="1" id="KW-0732">Signal</keyword>
<dbReference type="AlphaFoldDB" id="A0A7Y9XVX8"/>
<dbReference type="EMBL" id="JACBZF010000003">
    <property type="protein sequence ID" value="NYH95591.1"/>
    <property type="molecule type" value="Genomic_DNA"/>
</dbReference>
<evidence type="ECO:0000256" key="1">
    <source>
        <dbReference type="SAM" id="SignalP"/>
    </source>
</evidence>
<organism evidence="2 3">
    <name type="scientific">Novosphingobium marinum</name>
    <dbReference type="NCBI Taxonomy" id="1514948"/>
    <lineage>
        <taxon>Bacteria</taxon>
        <taxon>Pseudomonadati</taxon>
        <taxon>Pseudomonadota</taxon>
        <taxon>Alphaproteobacteria</taxon>
        <taxon>Sphingomonadales</taxon>
        <taxon>Sphingomonadaceae</taxon>
        <taxon>Novosphingobium</taxon>
    </lineage>
</organism>
<evidence type="ECO:0008006" key="4">
    <source>
        <dbReference type="Google" id="ProtNLM"/>
    </source>
</evidence>